<dbReference type="RefSeq" id="WP_076587889.1">
    <property type="nucleotide sequence ID" value="NZ_JABEYA020000017.1"/>
</dbReference>
<organism evidence="1 2">
    <name type="scientific">Vibrio ostreicida</name>
    <dbReference type="NCBI Taxonomy" id="526588"/>
    <lineage>
        <taxon>Bacteria</taxon>
        <taxon>Pseudomonadati</taxon>
        <taxon>Pseudomonadota</taxon>
        <taxon>Gammaproteobacteria</taxon>
        <taxon>Vibrionales</taxon>
        <taxon>Vibrionaceae</taxon>
        <taxon>Vibrio</taxon>
    </lineage>
</organism>
<sequence>MIERLVAMGLVETDQRSQDSEWQGQCARRPLKWLIAEHYIALGLRIEPPPQPQWVAQASLVLAACEEGWDCCLDHRDEQWIFWRCYSCKIDDESLVSSVKMQLALARYLEQELLKPTPVTHSRIWRNKL</sequence>
<reference evidence="2" key="1">
    <citation type="journal article" date="2019" name="Int. J. Syst. Evol. Microbiol.">
        <title>The Global Catalogue of Microorganisms (GCM) 10K type strain sequencing project: providing services to taxonomists for standard genome sequencing and annotation.</title>
        <authorList>
            <consortium name="The Broad Institute Genomics Platform"/>
            <consortium name="The Broad Institute Genome Sequencing Center for Infectious Disease"/>
            <person name="Wu L."/>
            <person name="Ma J."/>
        </authorList>
    </citation>
    <scope>NUCLEOTIDE SEQUENCE [LARGE SCALE GENOMIC DNA]</scope>
    <source>
        <strain evidence="2">CECT 7398</strain>
    </source>
</reference>
<dbReference type="EMBL" id="JAUFQC010000001">
    <property type="protein sequence ID" value="MDN3609999.1"/>
    <property type="molecule type" value="Genomic_DNA"/>
</dbReference>
<protein>
    <submittedName>
        <fullName evidence="1">Uncharacterized protein</fullName>
    </submittedName>
</protein>
<evidence type="ECO:0000313" key="1">
    <source>
        <dbReference type="EMBL" id="MDN3609999.1"/>
    </source>
</evidence>
<dbReference type="Proteomes" id="UP001238540">
    <property type="component" value="Unassembled WGS sequence"/>
</dbReference>
<comment type="caution">
    <text evidence="1">The sequence shown here is derived from an EMBL/GenBank/DDBJ whole genome shotgun (WGS) entry which is preliminary data.</text>
</comment>
<evidence type="ECO:0000313" key="2">
    <source>
        <dbReference type="Proteomes" id="UP001238540"/>
    </source>
</evidence>
<name>A0ABT8BTI7_9VIBR</name>
<gene>
    <name evidence="1" type="ORF">QWZ16_09840</name>
</gene>
<accession>A0ABT8BTI7</accession>
<proteinExistence type="predicted"/>
<keyword evidence="2" id="KW-1185">Reference proteome</keyword>